<evidence type="ECO:0000313" key="1">
    <source>
        <dbReference type="EMBL" id="EDL98754.1"/>
    </source>
</evidence>
<dbReference type="Proteomes" id="UP000234681">
    <property type="component" value="Chromosome 5"/>
</dbReference>
<dbReference type="AlphaFoldDB" id="A6IJ34"/>
<evidence type="ECO:0000313" key="2">
    <source>
        <dbReference type="Proteomes" id="UP000234681"/>
    </source>
</evidence>
<protein>
    <submittedName>
        <fullName evidence="1">RCG55135, isoform CRA_d</fullName>
    </submittedName>
</protein>
<gene>
    <name evidence="1" type="ORF">rCG_55135</name>
</gene>
<reference evidence="2" key="1">
    <citation type="submission" date="2005-09" db="EMBL/GenBank/DDBJ databases">
        <authorList>
            <person name="Mural R.J."/>
            <person name="Li P.W."/>
            <person name="Adams M.D."/>
            <person name="Amanatides P.G."/>
            <person name="Baden-Tillson H."/>
            <person name="Barnstead M."/>
            <person name="Chin S.H."/>
            <person name="Dew I."/>
            <person name="Evans C.A."/>
            <person name="Ferriera S."/>
            <person name="Flanigan M."/>
            <person name="Fosler C."/>
            <person name="Glodek A."/>
            <person name="Gu Z."/>
            <person name="Holt R.A."/>
            <person name="Jennings D."/>
            <person name="Kraft C.L."/>
            <person name="Lu F."/>
            <person name="Nguyen T."/>
            <person name="Nusskern D.R."/>
            <person name="Pfannkoch C.M."/>
            <person name="Sitter C."/>
            <person name="Sutton G.G."/>
            <person name="Venter J.C."/>
            <person name="Wang Z."/>
            <person name="Woodage T."/>
            <person name="Zheng X.H."/>
            <person name="Zhong F."/>
        </authorList>
    </citation>
    <scope>NUCLEOTIDE SEQUENCE [LARGE SCALE GENOMIC DNA]</scope>
    <source>
        <strain>BN</strain>
        <strain evidence="2">Sprague-Dawley</strain>
    </source>
</reference>
<proteinExistence type="predicted"/>
<name>A6IJ34_RAT</name>
<dbReference type="EMBL" id="CH473962">
    <property type="protein sequence ID" value="EDL98754.1"/>
    <property type="molecule type" value="Genomic_DNA"/>
</dbReference>
<organism evidence="1 2">
    <name type="scientific">Rattus norvegicus</name>
    <name type="common">Rat</name>
    <dbReference type="NCBI Taxonomy" id="10116"/>
    <lineage>
        <taxon>Eukaryota</taxon>
        <taxon>Metazoa</taxon>
        <taxon>Chordata</taxon>
        <taxon>Craniata</taxon>
        <taxon>Vertebrata</taxon>
        <taxon>Euteleostomi</taxon>
        <taxon>Mammalia</taxon>
        <taxon>Eutheria</taxon>
        <taxon>Euarchontoglires</taxon>
        <taxon>Glires</taxon>
        <taxon>Rodentia</taxon>
        <taxon>Myomorpha</taxon>
        <taxon>Muroidea</taxon>
        <taxon>Muridae</taxon>
        <taxon>Murinae</taxon>
        <taxon>Rattus</taxon>
    </lineage>
</organism>
<accession>A6IJ34</accession>
<sequence>MHIVPWNPGTWSSLQLGSGLCSAPRPRGYANYGDVPSASHAPGRGF</sequence>